<dbReference type="UniPathway" id="UPA00575"/>
<keyword evidence="3" id="KW-1185">Reference proteome</keyword>
<feature type="binding site" description="in other chain" evidence="1">
    <location>
        <position position="143"/>
    </location>
    <ligand>
        <name>dUMP</name>
        <dbReference type="ChEBI" id="CHEBI:246422"/>
        <note>ligand shared between dimeric partners</note>
    </ligand>
</feature>
<comment type="caution">
    <text evidence="1">Lacks conserved residue(s) required for the propagation of feature annotation.</text>
</comment>
<dbReference type="RefSeq" id="WP_089181930.1">
    <property type="nucleotide sequence ID" value="NZ_CP043427.1"/>
</dbReference>
<dbReference type="GO" id="GO:0050660">
    <property type="term" value="F:flavin adenine dinucleotide binding"/>
    <property type="evidence" value="ECO:0007669"/>
    <property type="project" value="UniProtKB-UniRule"/>
</dbReference>
<accession>A0A381DKD7</accession>
<evidence type="ECO:0000313" key="2">
    <source>
        <dbReference type="EMBL" id="SUX11163.1"/>
    </source>
</evidence>
<dbReference type="STRING" id="32024.GCA_000788295_01596"/>
<reference evidence="2 3" key="1">
    <citation type="submission" date="2018-06" db="EMBL/GenBank/DDBJ databases">
        <authorList>
            <consortium name="Pathogen Informatics"/>
            <person name="Doyle S."/>
        </authorList>
    </citation>
    <scope>NUCLEOTIDE SEQUENCE [LARGE SCALE GENOMIC DNA]</scope>
    <source>
        <strain evidence="2 3">NCTC12475</strain>
    </source>
</reference>
<dbReference type="GeneID" id="93090029"/>
<dbReference type="GO" id="GO:0004799">
    <property type="term" value="F:thymidylate synthase activity"/>
    <property type="evidence" value="ECO:0007669"/>
    <property type="project" value="TreeGrafter"/>
</dbReference>
<dbReference type="Pfam" id="PF02511">
    <property type="entry name" value="Thy1"/>
    <property type="match status" value="1"/>
</dbReference>
<keyword evidence="1" id="KW-0274">FAD</keyword>
<dbReference type="InterPro" id="IPR036098">
    <property type="entry name" value="Thymidylate_synthase_ThyX_sf"/>
</dbReference>
<dbReference type="PANTHER" id="PTHR34934">
    <property type="entry name" value="FLAVIN-DEPENDENT THYMIDYLATE SYNTHASE"/>
    <property type="match status" value="1"/>
</dbReference>
<dbReference type="HAMAP" id="MF_01408">
    <property type="entry name" value="ThyX"/>
    <property type="match status" value="1"/>
</dbReference>
<dbReference type="NCBIfam" id="TIGR02170">
    <property type="entry name" value="thyX"/>
    <property type="match status" value="1"/>
</dbReference>
<comment type="catalytic activity">
    <reaction evidence="1">
        <text>dUMP + (6R)-5,10-methylene-5,6,7,8-tetrahydrofolate + NADPH + H(+) = dTMP + (6S)-5,6,7,8-tetrahydrofolate + NADP(+)</text>
        <dbReference type="Rhea" id="RHEA:29043"/>
        <dbReference type="ChEBI" id="CHEBI:15378"/>
        <dbReference type="ChEBI" id="CHEBI:15636"/>
        <dbReference type="ChEBI" id="CHEBI:57453"/>
        <dbReference type="ChEBI" id="CHEBI:57783"/>
        <dbReference type="ChEBI" id="CHEBI:58349"/>
        <dbReference type="ChEBI" id="CHEBI:63528"/>
        <dbReference type="ChEBI" id="CHEBI:246422"/>
        <dbReference type="EC" id="2.1.1.148"/>
    </reaction>
</comment>
<dbReference type="GO" id="GO:0050797">
    <property type="term" value="F:thymidylate synthase (FAD) activity"/>
    <property type="evidence" value="ECO:0007669"/>
    <property type="project" value="UniProtKB-UniRule"/>
</dbReference>
<comment type="cofactor">
    <cofactor evidence="1">
        <name>FAD</name>
        <dbReference type="ChEBI" id="CHEBI:57692"/>
    </cofactor>
    <text evidence="1">Binds 4 FAD per tetramer. Each FAD binding site is formed by three monomers.</text>
</comment>
<dbReference type="Proteomes" id="UP000254920">
    <property type="component" value="Unassembled WGS sequence"/>
</dbReference>
<comment type="function">
    <text evidence="1">Catalyzes the reductive methylation of 2'-deoxyuridine-5'-monophosphate (dUMP) to 2'-deoxythymidine-5'-monophosphate (dTMP) while utilizing 5,10-methylenetetrahydrofolate (mTHF) as the methyl donor, and NADPH and FADH(2) as the reductant.</text>
</comment>
<evidence type="ECO:0000256" key="1">
    <source>
        <dbReference type="HAMAP-Rule" id="MF_01408"/>
    </source>
</evidence>
<dbReference type="PANTHER" id="PTHR34934:SF1">
    <property type="entry name" value="FLAVIN-DEPENDENT THYMIDYLATE SYNTHASE"/>
    <property type="match status" value="1"/>
</dbReference>
<dbReference type="GO" id="GO:0006231">
    <property type="term" value="P:dTMP biosynthetic process"/>
    <property type="evidence" value="ECO:0007669"/>
    <property type="project" value="UniProtKB-UniRule"/>
</dbReference>
<dbReference type="CDD" id="cd20175">
    <property type="entry name" value="ThyX"/>
    <property type="match status" value="1"/>
</dbReference>
<feature type="binding site" evidence="1">
    <location>
        <begin position="159"/>
        <end position="161"/>
    </location>
    <ligand>
        <name>FAD</name>
        <dbReference type="ChEBI" id="CHEBI:57692"/>
        <note>ligand shared between neighboring subunits</note>
    </ligand>
</feature>
<feature type="binding site" evidence="1">
    <location>
        <position position="165"/>
    </location>
    <ligand>
        <name>FAD</name>
        <dbReference type="ChEBI" id="CHEBI:57692"/>
        <note>ligand shared between neighboring subunits</note>
    </ligand>
</feature>
<feature type="binding site" evidence="1">
    <location>
        <begin position="74"/>
        <end position="76"/>
    </location>
    <ligand>
        <name>FAD</name>
        <dbReference type="ChEBI" id="CHEBI:57692"/>
        <note>ligand shared between neighboring subunits</note>
    </ligand>
</feature>
<keyword evidence="1 2" id="KW-0808">Transferase</keyword>
<proteinExistence type="inferred from homology"/>
<protein>
    <recommendedName>
        <fullName evidence="1">Flavin-dependent thymidylate synthase</fullName>
        <shortName evidence="1">FDTS</shortName>
        <ecNumber evidence="1">2.1.1.148</ecNumber>
    </recommendedName>
    <alternativeName>
        <fullName evidence="1">FAD-dependent thymidylate synthase</fullName>
    </alternativeName>
    <alternativeName>
        <fullName evidence="1">Thymidylate synthase ThyX</fullName>
        <shortName evidence="1">TS</shortName>
        <shortName evidence="1">TSase</shortName>
    </alternativeName>
</protein>
<name>A0A381DKD7_9BACT</name>
<organism evidence="2 3">
    <name type="scientific">Campylobacter sputorum subsp. sputorum</name>
    <dbReference type="NCBI Taxonomy" id="32024"/>
    <lineage>
        <taxon>Bacteria</taxon>
        <taxon>Pseudomonadati</taxon>
        <taxon>Campylobacterota</taxon>
        <taxon>Epsilonproteobacteria</taxon>
        <taxon>Campylobacterales</taxon>
        <taxon>Campylobacteraceae</taxon>
        <taxon>Campylobacter</taxon>
    </lineage>
</organism>
<feature type="binding site" evidence="1">
    <location>
        <begin position="71"/>
        <end position="74"/>
    </location>
    <ligand>
        <name>dUMP</name>
        <dbReference type="ChEBI" id="CHEBI:246422"/>
        <note>ligand shared between dimeric partners</note>
    </ligand>
</feature>
<dbReference type="EC" id="2.1.1.148" evidence="1"/>
<feature type="active site" description="Involved in ionization of N3 of dUMP, leading to its activation" evidence="1">
    <location>
        <position position="170"/>
    </location>
</feature>
<dbReference type="PROSITE" id="PS51331">
    <property type="entry name" value="THYX"/>
    <property type="match status" value="1"/>
</dbReference>
<dbReference type="GO" id="GO:0032259">
    <property type="term" value="P:methylation"/>
    <property type="evidence" value="ECO:0007669"/>
    <property type="project" value="UniProtKB-KW"/>
</dbReference>
<dbReference type="GO" id="GO:0070402">
    <property type="term" value="F:NADPH binding"/>
    <property type="evidence" value="ECO:0007669"/>
    <property type="project" value="TreeGrafter"/>
</dbReference>
<keyword evidence="1" id="KW-0521">NADP</keyword>
<feature type="binding site" evidence="1">
    <location>
        <position position="170"/>
    </location>
    <ligand>
        <name>dUMP</name>
        <dbReference type="ChEBI" id="CHEBI:246422"/>
        <note>ligand shared between dimeric partners</note>
    </ligand>
</feature>
<feature type="binding site" description="in other chain" evidence="1">
    <location>
        <begin position="84"/>
        <end position="86"/>
    </location>
    <ligand>
        <name>dUMP</name>
        <dbReference type="ChEBI" id="CHEBI:246422"/>
        <note>ligand shared between dimeric partners</note>
    </ligand>
</feature>
<feature type="binding site" evidence="1">
    <location>
        <position position="50"/>
    </location>
    <ligand>
        <name>FAD</name>
        <dbReference type="ChEBI" id="CHEBI:57692"/>
        <note>ligand shared between neighboring subunits</note>
    </ligand>
</feature>
<comment type="subunit">
    <text evidence="1">Homotetramer.</text>
</comment>
<comment type="similarity">
    <text evidence="1">Belongs to the thymidylate synthase ThyX family.</text>
</comment>
<sequence>MNVKLLNFTPLWVCSNAIRTCWQSFDKGDNGGDKDKELIDRVGNKFKHASTLEHLHYNFYIKGISRACLQELARHRMASLSVKSTRYTLKELKNESEFKENDFQNASRYIVLTGNEMVDKASIKALENMRLLLGQNISLDIAKFALPECYKTELSWSVNARSLQNFISLRSSKSALWEIRNLANALFDAIPDEHKFIFEDCIYKEDKK</sequence>
<keyword evidence="1" id="KW-0285">Flavoprotein</keyword>
<keyword evidence="1 2" id="KW-0489">Methyltransferase</keyword>
<comment type="pathway">
    <text evidence="1">Pyrimidine metabolism; dTTP biosynthesis.</text>
</comment>
<keyword evidence="1" id="KW-0545">Nucleotide biosynthesis</keyword>
<dbReference type="SUPFAM" id="SSF69796">
    <property type="entry name" value="Thymidylate synthase-complementing protein Thy1"/>
    <property type="match status" value="1"/>
</dbReference>
<dbReference type="OrthoDB" id="9780625at2"/>
<dbReference type="EMBL" id="UFVD01000001">
    <property type="protein sequence ID" value="SUX11163.1"/>
    <property type="molecule type" value="Genomic_DNA"/>
</dbReference>
<dbReference type="GO" id="GO:0006235">
    <property type="term" value="P:dTTP biosynthetic process"/>
    <property type="evidence" value="ECO:0007669"/>
    <property type="project" value="UniProtKB-UniRule"/>
</dbReference>
<gene>
    <name evidence="1 2" type="primary">thyX</name>
    <name evidence="2" type="ORF">NCTC12475_01378</name>
</gene>
<dbReference type="AlphaFoldDB" id="A0A381DKD7"/>
<dbReference type="InterPro" id="IPR003669">
    <property type="entry name" value="Thymidylate_synthase_ThyX"/>
</dbReference>
<dbReference type="Gene3D" id="3.30.1360.170">
    <property type="match status" value="1"/>
</dbReference>
<evidence type="ECO:0000313" key="3">
    <source>
        <dbReference type="Proteomes" id="UP000254920"/>
    </source>
</evidence>